<dbReference type="EMBL" id="CAGKOT010000056">
    <property type="protein sequence ID" value="CAB5386715.1"/>
    <property type="molecule type" value="Genomic_DNA"/>
</dbReference>
<dbReference type="OrthoDB" id="2443707at2759"/>
<proteinExistence type="predicted"/>
<evidence type="ECO:0000313" key="1">
    <source>
        <dbReference type="EMBL" id="CAB5386715.1"/>
    </source>
</evidence>
<comment type="caution">
    <text evidence="1">The sequence shown here is derived from an EMBL/GenBank/DDBJ whole genome shotgun (WGS) entry which is preliminary data.</text>
</comment>
<protein>
    <recommendedName>
        <fullName evidence="3">Protein far1-related sequence 5-like</fullName>
    </recommendedName>
</protein>
<dbReference type="Proteomes" id="UP000684084">
    <property type="component" value="Unassembled WGS sequence"/>
</dbReference>
<evidence type="ECO:0000313" key="2">
    <source>
        <dbReference type="Proteomes" id="UP000684084"/>
    </source>
</evidence>
<accession>A0A915ZR80</accession>
<gene>
    <name evidence="1" type="ORF">CHRIB12_LOCUS19834</name>
</gene>
<reference evidence="1" key="1">
    <citation type="submission" date="2020-05" db="EMBL/GenBank/DDBJ databases">
        <authorList>
            <person name="Rincon C."/>
            <person name="Sanders R I."/>
            <person name="Robbins C."/>
            <person name="Chaturvedi A."/>
        </authorList>
    </citation>
    <scope>NUCLEOTIDE SEQUENCE</scope>
    <source>
        <strain evidence="1">CHB12</strain>
    </source>
</reference>
<dbReference type="AlphaFoldDB" id="A0A915ZR80"/>
<dbReference type="VEuPathDB" id="FungiDB:RhiirFUN_020105"/>
<evidence type="ECO:0008006" key="3">
    <source>
        <dbReference type="Google" id="ProtNLM"/>
    </source>
</evidence>
<sequence length="137" mass="15845">MLTKYEPCRAYLENKLYPSRESWARYSIGKIFTAGVESTQQVESINGVLKKHLDRGTLLKELVKKVERELDKEAHYSRLNNYYGSNPSIGLPSTYETIFKDIDSILKECLTPIPLSLQRAQMKQALLYQETLIGEWL</sequence>
<name>A0A915ZR80_9GLOM</name>
<organism evidence="1 2">
    <name type="scientific">Rhizophagus irregularis</name>
    <dbReference type="NCBI Taxonomy" id="588596"/>
    <lineage>
        <taxon>Eukaryota</taxon>
        <taxon>Fungi</taxon>
        <taxon>Fungi incertae sedis</taxon>
        <taxon>Mucoromycota</taxon>
        <taxon>Glomeromycotina</taxon>
        <taxon>Glomeromycetes</taxon>
        <taxon>Glomerales</taxon>
        <taxon>Glomeraceae</taxon>
        <taxon>Rhizophagus</taxon>
    </lineage>
</organism>